<name>A0A2S6GJW3_9PSEU</name>
<dbReference type="PROSITE" id="PS51186">
    <property type="entry name" value="GNAT"/>
    <property type="match status" value="1"/>
</dbReference>
<dbReference type="Proteomes" id="UP000239203">
    <property type="component" value="Unassembled WGS sequence"/>
</dbReference>
<reference evidence="2 3" key="1">
    <citation type="submission" date="2018-02" db="EMBL/GenBank/DDBJ databases">
        <title>Genomic Encyclopedia of Archaeal and Bacterial Type Strains, Phase II (KMG-II): from individual species to whole genera.</title>
        <authorList>
            <person name="Goeker M."/>
        </authorList>
    </citation>
    <scope>NUCLEOTIDE SEQUENCE [LARGE SCALE GENOMIC DNA]</scope>
    <source>
        <strain evidence="2 3">YU 961-1</strain>
    </source>
</reference>
<dbReference type="SUPFAM" id="SSF55729">
    <property type="entry name" value="Acyl-CoA N-acyltransferases (Nat)"/>
    <property type="match status" value="1"/>
</dbReference>
<gene>
    <name evidence="2" type="ORF">CLV40_1135</name>
</gene>
<dbReference type="AlphaFoldDB" id="A0A2S6GJW3"/>
<evidence type="ECO:0000259" key="1">
    <source>
        <dbReference type="PROSITE" id="PS51186"/>
    </source>
</evidence>
<evidence type="ECO:0000313" key="3">
    <source>
        <dbReference type="Proteomes" id="UP000239203"/>
    </source>
</evidence>
<accession>A0A2S6GJW3</accession>
<dbReference type="OrthoDB" id="149709at2"/>
<dbReference type="Pfam" id="PF13508">
    <property type="entry name" value="Acetyltransf_7"/>
    <property type="match status" value="1"/>
</dbReference>
<dbReference type="Gene3D" id="3.40.630.30">
    <property type="match status" value="1"/>
</dbReference>
<dbReference type="EMBL" id="PTIX01000013">
    <property type="protein sequence ID" value="PPK65522.1"/>
    <property type="molecule type" value="Genomic_DNA"/>
</dbReference>
<sequence>MTGPLVRAQSARFAELDPLLPAAVAPPPGEVLAAALPDGERVAGVLTRSVLDPGTPQTLWSAAEVWELHPLVGATGGLGVEALLRRWARARVSPSRDSACLVQWPSRDAEASAAFLAHGFVPLAVLAVRTTPFTAGEVAGTHVRRAGMGDLDALVESAMAEVEYSALVGGAIVRAGAAGIKRDALRRHLAQGDPVWLAERDGIAVGHVEGWHTASGPGTWAETRVRHGRWGYVNCLSVLPSARGGGVGRALMEVAHGALLDRGTVGSFLYYNPPNPLSPVFWARQGYRPLWTVWEIRPASALR</sequence>
<proteinExistence type="predicted"/>
<keyword evidence="2" id="KW-0808">Transferase</keyword>
<dbReference type="InterPro" id="IPR016181">
    <property type="entry name" value="Acyl_CoA_acyltransferase"/>
</dbReference>
<comment type="caution">
    <text evidence="2">The sequence shown here is derived from an EMBL/GenBank/DDBJ whole genome shotgun (WGS) entry which is preliminary data.</text>
</comment>
<protein>
    <submittedName>
        <fullName evidence="2">Acetyltransferase (GNAT) family protein</fullName>
    </submittedName>
</protein>
<evidence type="ECO:0000313" key="2">
    <source>
        <dbReference type="EMBL" id="PPK65522.1"/>
    </source>
</evidence>
<dbReference type="CDD" id="cd04301">
    <property type="entry name" value="NAT_SF"/>
    <property type="match status" value="1"/>
</dbReference>
<feature type="domain" description="N-acetyltransferase" evidence="1">
    <location>
        <begin position="141"/>
        <end position="303"/>
    </location>
</feature>
<keyword evidence="3" id="KW-1185">Reference proteome</keyword>
<dbReference type="InterPro" id="IPR000182">
    <property type="entry name" value="GNAT_dom"/>
</dbReference>
<dbReference type="RefSeq" id="WP_104480966.1">
    <property type="nucleotide sequence ID" value="NZ_CP154825.1"/>
</dbReference>
<organism evidence="2 3">
    <name type="scientific">Actinokineospora auranticolor</name>
    <dbReference type="NCBI Taxonomy" id="155976"/>
    <lineage>
        <taxon>Bacteria</taxon>
        <taxon>Bacillati</taxon>
        <taxon>Actinomycetota</taxon>
        <taxon>Actinomycetes</taxon>
        <taxon>Pseudonocardiales</taxon>
        <taxon>Pseudonocardiaceae</taxon>
        <taxon>Actinokineospora</taxon>
    </lineage>
</organism>
<dbReference type="GO" id="GO:0016747">
    <property type="term" value="F:acyltransferase activity, transferring groups other than amino-acyl groups"/>
    <property type="evidence" value="ECO:0007669"/>
    <property type="project" value="InterPro"/>
</dbReference>